<dbReference type="AlphaFoldDB" id="A0A955KWJ1"/>
<proteinExistence type="predicted"/>
<comment type="caution">
    <text evidence="2">The sequence shown here is derived from an EMBL/GenBank/DDBJ whole genome shotgun (WGS) entry which is preliminary data.</text>
</comment>
<evidence type="ECO:0000256" key="1">
    <source>
        <dbReference type="SAM" id="Coils"/>
    </source>
</evidence>
<dbReference type="EMBL" id="JAGQLM010000061">
    <property type="protein sequence ID" value="MCA9375001.1"/>
    <property type="molecule type" value="Genomic_DNA"/>
</dbReference>
<gene>
    <name evidence="2" type="ORF">KC622_01575</name>
</gene>
<feature type="coiled-coil region" evidence="1">
    <location>
        <begin position="411"/>
        <end position="479"/>
    </location>
</feature>
<evidence type="ECO:0000313" key="2">
    <source>
        <dbReference type="EMBL" id="MCA9375001.1"/>
    </source>
</evidence>
<feature type="non-terminal residue" evidence="2">
    <location>
        <position position="814"/>
    </location>
</feature>
<evidence type="ECO:0008006" key="4">
    <source>
        <dbReference type="Google" id="ProtNLM"/>
    </source>
</evidence>
<reference evidence="2" key="1">
    <citation type="submission" date="2020-04" db="EMBL/GenBank/DDBJ databases">
        <authorList>
            <person name="Zhang T."/>
        </authorList>
    </citation>
    <scope>NUCLEOTIDE SEQUENCE</scope>
    <source>
        <strain evidence="2">HKST-UBA16</strain>
    </source>
</reference>
<keyword evidence="1" id="KW-0175">Coiled coil</keyword>
<dbReference type="Proteomes" id="UP000748332">
    <property type="component" value="Unassembled WGS sequence"/>
</dbReference>
<accession>A0A955KWJ1</accession>
<protein>
    <recommendedName>
        <fullName evidence="4">Large polyvalent protein associated domain-containing protein</fullName>
    </recommendedName>
</protein>
<organism evidence="2 3">
    <name type="scientific">Candidatus Dojkabacteria bacterium</name>
    <dbReference type="NCBI Taxonomy" id="2099670"/>
    <lineage>
        <taxon>Bacteria</taxon>
        <taxon>Candidatus Dojkabacteria</taxon>
    </lineage>
</organism>
<name>A0A955KWJ1_9BACT</name>
<reference evidence="2" key="2">
    <citation type="journal article" date="2021" name="Microbiome">
        <title>Successional dynamics and alternative stable states in a saline activated sludge microbial community over 9 years.</title>
        <authorList>
            <person name="Wang Y."/>
            <person name="Ye J."/>
            <person name="Ju F."/>
            <person name="Liu L."/>
            <person name="Boyd J.A."/>
            <person name="Deng Y."/>
            <person name="Parks D.H."/>
            <person name="Jiang X."/>
            <person name="Yin X."/>
            <person name="Woodcroft B.J."/>
            <person name="Tyson G.W."/>
            <person name="Hugenholtz P."/>
            <person name="Polz M.F."/>
            <person name="Zhang T."/>
        </authorList>
    </citation>
    <scope>NUCLEOTIDE SEQUENCE</scope>
    <source>
        <strain evidence="2">HKST-UBA16</strain>
    </source>
</reference>
<sequence>MAGRQKEYEDALSSIFDFLFEKAKSDSRPLRPVRPTGLSPTDDVAAAMAALAAAPSNYLTGPLLDSLNATLGDEALIKIFPDIIDTRLNPASDNSAGRFRVRGKELTKFMQDPNAYVEKVFKGAEEERKWARIGGGGGILDNAIAGAWAKRSGLPMSEVIKVMTSSKEDISASNQSQAVEMVASNAALSASLNGAIANDPKAIRKASRAISKAIGKGGKFDVAGFFSSQGSYRDLILNQFEAGEADILKRAAQGKPLKPEETAILPALQARFNQKMTAYPNVNAKRGEIISELQSKGFTATESQQIAQSFEDTITASRKGSYTVDGMLNSFGFRSIHQEQLFLKAQLAEQRGDMAAAKKYAKAANVIDIFNRIRNPQAFGAIDYKSAYSRIDAKIAEANAKGWGTAYVNDLKTIKSELEKVEAKNTEYRANLNKMGDEIYWRPTFSAGLPRSDDRKMIQKAANLELDSEIRRLERLRQDQGSAFSRVNTFRLEHLYHLKNRGLHQVPGTNMRLLAANMTLLYRSRGDMTVSSFMSGLFTGALYFGGSPISPAAPGGVAVKYRSKDKSGNPEIKSAAGFLVMPRDDRLMRGLGPLNPAWMALANVYYVTPGSLLKTFAWNGEAFLYMAEMRRRAMLRSFFKTVDRNALDTYLQANPIKGLKGFKTPDDYTKFAENYIEIFDALQGTPFDDVAKKMLRRQGTVDRFAKIHQVFSAPQTVYSNLMKKLLADNRVAAGFRKMIESGLSALSKNPVWRAKVNQFMAKSIGLLELIEVGVRLALEGLGIAVAGPLGTVLVWIVTDVVVKVLWKVAKPFYV</sequence>
<evidence type="ECO:0000313" key="3">
    <source>
        <dbReference type="Proteomes" id="UP000748332"/>
    </source>
</evidence>